<organism evidence="2 3">
    <name type="scientific">Agromyces ramosus</name>
    <dbReference type="NCBI Taxonomy" id="33879"/>
    <lineage>
        <taxon>Bacteria</taxon>
        <taxon>Bacillati</taxon>
        <taxon>Actinomycetota</taxon>
        <taxon>Actinomycetes</taxon>
        <taxon>Micrococcales</taxon>
        <taxon>Microbacteriaceae</taxon>
        <taxon>Agromyces</taxon>
    </lineage>
</organism>
<dbReference type="Proteomes" id="UP001239083">
    <property type="component" value="Unassembled WGS sequence"/>
</dbReference>
<reference evidence="2 3" key="1">
    <citation type="submission" date="2023-07" db="EMBL/GenBank/DDBJ databases">
        <title>Comparative genomics of wheat-associated soil bacteria to identify genetic determinants of phenazine resistance.</title>
        <authorList>
            <person name="Mouncey N."/>
        </authorList>
    </citation>
    <scope>NUCLEOTIDE SEQUENCE [LARGE SCALE GENOMIC DNA]</scope>
    <source>
        <strain evidence="2 3">V3I3</strain>
    </source>
</reference>
<accession>A0ABU0R8N8</accession>
<dbReference type="Pfam" id="PF06152">
    <property type="entry name" value="Phage_min_cap2"/>
    <property type="match status" value="1"/>
</dbReference>
<gene>
    <name evidence="2" type="ORF">QFZ26_001991</name>
</gene>
<sequence length="624" mass="69851">MATTPKPEPTAAQHETALIAMYLLAERELLQGFTSIVRQMAGTGLTSYAVLGPLRRLVRRWLDYLAGGDDLAAAMVSTSVAEGAREARRQTRDLRAVLAAAPGTDSRGGSRGPGDGRPPGRDLELPDDGFFDLSMPHGDRAAQAIRDDITSELKDVRRRITRLPDDIYKMIAPHGATYQVLANDVTPAQAQAMAWQVFVSQGVTGFTDRSGRDWALSSYVEMAVRTASQRAYNASHLARMRAVGIEYFTVPASGHPCPLCFPWQGRVITAEPIENPVIPVAGTIEQATATGLFHPNCRHTLIPVYPGITKLEPGVWTDQMQREYTLTQRQRAIERDIRKAKQQFNFALTPEARTDATQKVRRQQARMRVFVRDTGFTRQSRREQVHLTDDRGPNWNPPHAQEPPPTPPRPFGPPSDRVPGPAFEVSVSERSMVGAQVRQARRAIEKVHTVPDTVRPVKITDDANMAELGKYSPMRSLIEIRSQGPAVQLTVAHEIGHYIDHRVLGQSTTFLETKLPTSRSTLRWLRVVQDSPEVRRLQEILAGADDDPDLETHIRYLLTPSEMFARAYSQWIAVRSGDEALSLGVEWWRERKDEWTRARQWGSTEFEPIADAIDAMFREKGLLL</sequence>
<feature type="region of interest" description="Disordered" evidence="1">
    <location>
        <begin position="99"/>
        <end position="126"/>
    </location>
</feature>
<dbReference type="EMBL" id="JAUSYY010000001">
    <property type="protein sequence ID" value="MDQ0894436.1"/>
    <property type="molecule type" value="Genomic_DNA"/>
</dbReference>
<proteinExistence type="predicted"/>
<evidence type="ECO:0008006" key="4">
    <source>
        <dbReference type="Google" id="ProtNLM"/>
    </source>
</evidence>
<comment type="caution">
    <text evidence="2">The sequence shown here is derived from an EMBL/GenBank/DDBJ whole genome shotgun (WGS) entry which is preliminary data.</text>
</comment>
<dbReference type="InterPro" id="IPR009319">
    <property type="entry name" value="Phage_A118_VSP1"/>
</dbReference>
<protein>
    <recommendedName>
        <fullName evidence="4">Minor capsid protein 2</fullName>
    </recommendedName>
</protein>
<evidence type="ECO:0000256" key="1">
    <source>
        <dbReference type="SAM" id="MobiDB-lite"/>
    </source>
</evidence>
<evidence type="ECO:0000313" key="2">
    <source>
        <dbReference type="EMBL" id="MDQ0894436.1"/>
    </source>
</evidence>
<keyword evidence="3" id="KW-1185">Reference proteome</keyword>
<feature type="compositionally biased region" description="Pro residues" evidence="1">
    <location>
        <begin position="400"/>
        <end position="413"/>
    </location>
</feature>
<name>A0ABU0R8N8_9MICO</name>
<dbReference type="RefSeq" id="WP_307041684.1">
    <property type="nucleotide sequence ID" value="NZ_JAUSYY010000001.1"/>
</dbReference>
<feature type="region of interest" description="Disordered" evidence="1">
    <location>
        <begin position="372"/>
        <end position="422"/>
    </location>
</feature>
<evidence type="ECO:0000313" key="3">
    <source>
        <dbReference type="Proteomes" id="UP001239083"/>
    </source>
</evidence>
<feature type="compositionally biased region" description="Basic and acidic residues" evidence="1">
    <location>
        <begin position="380"/>
        <end position="392"/>
    </location>
</feature>